<evidence type="ECO:0000256" key="6">
    <source>
        <dbReference type="ARBA" id="ARBA00023136"/>
    </source>
</evidence>
<dbReference type="CDD" id="cd13138">
    <property type="entry name" value="MATE_yoeA_like"/>
    <property type="match status" value="1"/>
</dbReference>
<dbReference type="HOGENOM" id="CLU_012893_5_0_6"/>
<evidence type="ECO:0000256" key="8">
    <source>
        <dbReference type="SAM" id="Phobius"/>
    </source>
</evidence>
<keyword evidence="3" id="KW-1003">Cell membrane</keyword>
<dbReference type="Pfam" id="PF01554">
    <property type="entry name" value="MatE"/>
    <property type="match status" value="2"/>
</dbReference>
<proteinExistence type="predicted"/>
<comment type="subcellular location">
    <subcellularLocation>
        <location evidence="1">Cell inner membrane</location>
        <topology evidence="1">Multi-pass membrane protein</topology>
    </subcellularLocation>
</comment>
<keyword evidence="4 8" id="KW-0812">Transmembrane</keyword>
<keyword evidence="2" id="KW-0813">Transport</keyword>
<dbReference type="KEGG" id="xcv:XCV1346"/>
<dbReference type="AlphaFoldDB" id="Q3BVY6"/>
<dbReference type="NCBIfam" id="TIGR00797">
    <property type="entry name" value="matE"/>
    <property type="match status" value="1"/>
</dbReference>
<feature type="transmembrane region" description="Helical" evidence="8">
    <location>
        <begin position="393"/>
        <end position="410"/>
    </location>
</feature>
<feature type="transmembrane region" description="Helical" evidence="8">
    <location>
        <begin position="327"/>
        <end position="348"/>
    </location>
</feature>
<feature type="transmembrane region" description="Helical" evidence="8">
    <location>
        <begin position="136"/>
        <end position="157"/>
    </location>
</feature>
<evidence type="ECO:0000313" key="9">
    <source>
        <dbReference type="EMBL" id="CAJ22977.1"/>
    </source>
</evidence>
<dbReference type="eggNOG" id="COG0534">
    <property type="taxonomic scope" value="Bacteria"/>
</dbReference>
<feature type="transmembrane region" description="Helical" evidence="8">
    <location>
        <begin position="290"/>
        <end position="315"/>
    </location>
</feature>
<feature type="transmembrane region" description="Helical" evidence="8">
    <location>
        <begin position="422"/>
        <end position="442"/>
    </location>
</feature>
<dbReference type="Proteomes" id="UP000007069">
    <property type="component" value="Chromosome"/>
</dbReference>
<dbReference type="EMBL" id="AM039952">
    <property type="protein sequence ID" value="CAJ22977.1"/>
    <property type="molecule type" value="Genomic_DNA"/>
</dbReference>
<gene>
    <name evidence="9" type="ordered locus">XCV1346</name>
</gene>
<evidence type="ECO:0000256" key="3">
    <source>
        <dbReference type="ARBA" id="ARBA00022475"/>
    </source>
</evidence>
<evidence type="ECO:0000256" key="4">
    <source>
        <dbReference type="ARBA" id="ARBA00022692"/>
    </source>
</evidence>
<evidence type="ECO:0000256" key="1">
    <source>
        <dbReference type="ARBA" id="ARBA00004429"/>
    </source>
</evidence>
<dbReference type="InterPro" id="IPR002528">
    <property type="entry name" value="MATE_fam"/>
</dbReference>
<dbReference type="GO" id="GO:0015297">
    <property type="term" value="F:antiporter activity"/>
    <property type="evidence" value="ECO:0007669"/>
    <property type="project" value="InterPro"/>
</dbReference>
<dbReference type="InterPro" id="IPR048279">
    <property type="entry name" value="MdtK-like"/>
</dbReference>
<sequence length="520" mass="55307">MPKSAVLTEGPIGKNLLLFALPIMAGNIAQSLNGSINAIWIGRYLGEEALTAAANANSIMFFLIGSVFGIGMASTILIGQAMGARDIAQARKVMGTSASFFGGLSAVIAVLGWYLAPHLLTAMGTPAASQTLAEDYLRVIFLAMPTLYLFAFLSAALRGTGDARTPFRFLLLSVLLDIVFNPLLLFGIGPFPALGIAGAAWATLIAQVVALAGLLVYLRNKRHVLWLGRSDLRLFRIDPAILRALIVKGVPMGLQMVMISLSMIAMLSLVNGFGTETAAAFGAGLQLWNYVQMPAMAVGAACSSMAAQNVGAGLWPRVDAVARTGIAANFLMTGLLIVLLILFDRWTLALFLPEGSATLEVARHLNHIAIWSFLLFGVSFVVSGVVRATGAVIPPLLILAFSLWGVRVPLANALLPHLGADAVWWSFPISSACSMLLSLAYYRWGGWRKARMLTAPTHPSDACGCSGSTRASGLTGRRPGPAHRRTRRAASIADTAALVTFAAAYRRVRSHPEHTRLEPS</sequence>
<protein>
    <submittedName>
        <fullName evidence="9">Multi antimicrobial extrusion family protein</fullName>
    </submittedName>
</protein>
<feature type="transmembrane region" description="Helical" evidence="8">
    <location>
        <begin position="194"/>
        <end position="219"/>
    </location>
</feature>
<feature type="region of interest" description="Disordered" evidence="7">
    <location>
        <begin position="468"/>
        <end position="487"/>
    </location>
</feature>
<dbReference type="InterPro" id="IPR052031">
    <property type="entry name" value="Membrane_Transporter-Flippase"/>
</dbReference>
<dbReference type="PIRSF" id="PIRSF006603">
    <property type="entry name" value="DinF"/>
    <property type="match status" value="1"/>
</dbReference>
<keyword evidence="5 8" id="KW-1133">Transmembrane helix</keyword>
<reference evidence="9 10" key="1">
    <citation type="journal article" date="2005" name="J. Bacteriol.">
        <title>Insights into genome plasticity and pathogenicity of the plant pathogenic Bacterium Xanthomonas campestris pv. vesicatoria revealed by the complete genome sequence.</title>
        <authorList>
            <person name="Thieme F."/>
            <person name="Koebnik R."/>
            <person name="Bekel T."/>
            <person name="Berger C."/>
            <person name="Boch J."/>
            <person name="Buettner D."/>
            <person name="Caldana C."/>
            <person name="Gaigalat L."/>
            <person name="Goesmann A."/>
            <person name="Kay S."/>
            <person name="Kirchner O."/>
            <person name="Lanz C."/>
            <person name="Linke B."/>
            <person name="McHardy A.C."/>
            <person name="Meyer F."/>
            <person name="Mittenhuber G."/>
            <person name="Nies D.H."/>
            <person name="Niesbach-Kloesgen U."/>
            <person name="Patschkowski T."/>
            <person name="Rueckert C."/>
            <person name="Rupp O."/>
            <person name="Schneicker S."/>
            <person name="Schuster S.C."/>
            <person name="Vorhoelter F.J."/>
            <person name="Weber E."/>
            <person name="Puehler A."/>
            <person name="Bonas U."/>
            <person name="Bartels D."/>
            <person name="Kaiser O."/>
        </authorList>
    </citation>
    <scope>NUCLEOTIDE SEQUENCE [LARGE SCALE GENOMIC DNA]</scope>
    <source>
        <strain evidence="9 10">85-10</strain>
    </source>
</reference>
<feature type="transmembrane region" description="Helical" evidence="8">
    <location>
        <begin position="368"/>
        <end position="386"/>
    </location>
</feature>
<evidence type="ECO:0000313" key="10">
    <source>
        <dbReference type="Proteomes" id="UP000007069"/>
    </source>
</evidence>
<organism evidence="10">
    <name type="scientific">Xanthomonas euvesicatoria pv. vesicatoria (strain 85-10)</name>
    <name type="common">Xanthomonas campestris pv. vesicatoria</name>
    <dbReference type="NCBI Taxonomy" id="316273"/>
    <lineage>
        <taxon>Bacteria</taxon>
        <taxon>Pseudomonadati</taxon>
        <taxon>Pseudomonadota</taxon>
        <taxon>Gammaproteobacteria</taxon>
        <taxon>Lysobacterales</taxon>
        <taxon>Lysobacteraceae</taxon>
        <taxon>Xanthomonas</taxon>
    </lineage>
</organism>
<feature type="transmembrane region" description="Helical" evidence="8">
    <location>
        <begin position="169"/>
        <end position="188"/>
    </location>
</feature>
<feature type="transmembrane region" description="Helical" evidence="8">
    <location>
        <begin position="240"/>
        <end position="270"/>
    </location>
</feature>
<name>Q3BVY6_XANE5</name>
<evidence type="ECO:0000256" key="2">
    <source>
        <dbReference type="ARBA" id="ARBA00022448"/>
    </source>
</evidence>
<evidence type="ECO:0000256" key="5">
    <source>
        <dbReference type="ARBA" id="ARBA00022989"/>
    </source>
</evidence>
<feature type="transmembrane region" description="Helical" evidence="8">
    <location>
        <begin position="98"/>
        <end position="116"/>
    </location>
</feature>
<dbReference type="STRING" id="456327.BJD11_15955"/>
<dbReference type="PANTHER" id="PTHR43549">
    <property type="entry name" value="MULTIDRUG RESISTANCE PROTEIN YPNP-RELATED"/>
    <property type="match status" value="1"/>
</dbReference>
<keyword evidence="6 8" id="KW-0472">Membrane</keyword>
<accession>Q3BVY6</accession>
<dbReference type="PANTHER" id="PTHR43549:SF3">
    <property type="entry name" value="MULTIDRUG RESISTANCE PROTEIN YPNP-RELATED"/>
    <property type="match status" value="1"/>
</dbReference>
<feature type="transmembrane region" description="Helical" evidence="8">
    <location>
        <begin position="58"/>
        <end position="78"/>
    </location>
</feature>
<dbReference type="GO" id="GO:0005886">
    <property type="term" value="C:plasma membrane"/>
    <property type="evidence" value="ECO:0007669"/>
    <property type="project" value="UniProtKB-SubCell"/>
</dbReference>
<dbReference type="GO" id="GO:0042910">
    <property type="term" value="F:xenobiotic transmembrane transporter activity"/>
    <property type="evidence" value="ECO:0007669"/>
    <property type="project" value="InterPro"/>
</dbReference>
<evidence type="ECO:0000256" key="7">
    <source>
        <dbReference type="SAM" id="MobiDB-lite"/>
    </source>
</evidence>